<keyword evidence="2" id="KW-0325">Glycoprotein</keyword>
<sequence length="175" mass="19847">INAELFYVHKGVVNNYALNFVVMIPANISEIQFSWQSLMNYSLPYVIAVKYGHGSRGALLPPKMNISSTGVIPTSVQTFSVQLLCTGSKNAEIIVEIQLSVSTHKKANATTLRFRRNKICLKSEDCKPAKSSLQYGNHFSRFFHIGMDYKGFFYRMISRTNKETMSVLSLTRYLM</sequence>
<feature type="non-terminal residue" evidence="4">
    <location>
        <position position="1"/>
    </location>
</feature>
<evidence type="ECO:0000313" key="4">
    <source>
        <dbReference type="RefSeq" id="XP_028135432.1"/>
    </source>
</evidence>
<keyword evidence="1" id="KW-0732">Signal</keyword>
<dbReference type="InterPro" id="IPR003306">
    <property type="entry name" value="WIF"/>
</dbReference>
<evidence type="ECO:0000259" key="3">
    <source>
        <dbReference type="PROSITE" id="PS50814"/>
    </source>
</evidence>
<feature type="domain" description="WIF" evidence="3">
    <location>
        <begin position="1"/>
        <end position="120"/>
    </location>
</feature>
<proteinExistence type="predicted"/>
<evidence type="ECO:0000256" key="1">
    <source>
        <dbReference type="ARBA" id="ARBA00022729"/>
    </source>
</evidence>
<gene>
    <name evidence="4" type="primary">LOC114330305</name>
</gene>
<dbReference type="PROSITE" id="PS50814">
    <property type="entry name" value="WIF"/>
    <property type="match status" value="1"/>
</dbReference>
<protein>
    <submittedName>
        <fullName evidence="4">Tyrosine-protein kinase Dnt-like</fullName>
    </submittedName>
</protein>
<accession>A0A6P7FK82</accession>
<dbReference type="AlphaFoldDB" id="A0A6P7FK82"/>
<dbReference type="RefSeq" id="XP_028135432.1">
    <property type="nucleotide sequence ID" value="XM_028279631.1"/>
</dbReference>
<dbReference type="Pfam" id="PF02019">
    <property type="entry name" value="WIF"/>
    <property type="match status" value="1"/>
</dbReference>
<reference evidence="4" key="1">
    <citation type="submission" date="2025-08" db="UniProtKB">
        <authorList>
            <consortium name="RefSeq"/>
        </authorList>
    </citation>
    <scope>IDENTIFICATION</scope>
    <source>
        <tissue evidence="4">Whole insect</tissue>
    </source>
</reference>
<dbReference type="SMART" id="SM00469">
    <property type="entry name" value="WIF"/>
    <property type="match status" value="1"/>
</dbReference>
<organism evidence="4">
    <name type="scientific">Diabrotica virgifera virgifera</name>
    <name type="common">western corn rootworm</name>
    <dbReference type="NCBI Taxonomy" id="50390"/>
    <lineage>
        <taxon>Eukaryota</taxon>
        <taxon>Metazoa</taxon>
        <taxon>Ecdysozoa</taxon>
        <taxon>Arthropoda</taxon>
        <taxon>Hexapoda</taxon>
        <taxon>Insecta</taxon>
        <taxon>Pterygota</taxon>
        <taxon>Neoptera</taxon>
        <taxon>Endopterygota</taxon>
        <taxon>Coleoptera</taxon>
        <taxon>Polyphaga</taxon>
        <taxon>Cucujiformia</taxon>
        <taxon>Chrysomeloidea</taxon>
        <taxon>Chrysomelidae</taxon>
        <taxon>Galerucinae</taxon>
        <taxon>Diabroticina</taxon>
        <taxon>Diabroticites</taxon>
        <taxon>Diabrotica</taxon>
    </lineage>
</organism>
<evidence type="ECO:0000256" key="2">
    <source>
        <dbReference type="ARBA" id="ARBA00023180"/>
    </source>
</evidence>
<dbReference type="InParanoid" id="A0A6P7FK82"/>
<dbReference type="Gene3D" id="2.60.40.2170">
    <property type="entry name" value="Wnt, WIF domain"/>
    <property type="match status" value="1"/>
</dbReference>
<dbReference type="InterPro" id="IPR038677">
    <property type="entry name" value="WIF_sf"/>
</dbReference>
<name>A0A6P7FK82_DIAVI</name>